<gene>
    <name evidence="1" type="ORF">VchoM_01903</name>
</gene>
<proteinExistence type="predicted"/>
<dbReference type="HOGENOM" id="CLU_3298297_0_0_6"/>
<sequence>MWQGWLLPSPDKNNWIKEMARRPFHQSSAVALPSLVCAMV</sequence>
<reference evidence="1" key="1">
    <citation type="submission" date="2005-09" db="EMBL/GenBank/DDBJ databases">
        <title>Annotation of Vibrio cholerae MO10.</title>
        <authorList>
            <person name="Colwell R."/>
            <person name="Grim C.J."/>
            <person name="Young S."/>
            <person name="Jaffe D."/>
            <person name="Gnerre S."/>
            <person name="Berlin A."/>
            <person name="Heiman D."/>
            <person name="Hepburn T."/>
            <person name="Shea T."/>
            <person name="Sykes S."/>
            <person name="Yandava C."/>
            <person name="Alvarado L."/>
            <person name="Kodira C."/>
            <person name="Borodovsky M."/>
            <person name="Heidelberg J."/>
            <person name="Lander E."/>
            <person name="Galagan J."/>
            <person name="Nusbaum C."/>
            <person name="Birren B."/>
        </authorList>
    </citation>
    <scope>NUCLEOTIDE SEQUENCE [LARGE SCALE GENOMIC DNA]</scope>
    <source>
        <strain evidence="1">MO10</strain>
    </source>
</reference>
<protein>
    <submittedName>
        <fullName evidence="1">Uncharacterized protein</fullName>
    </submittedName>
</protein>
<accession>A0A0X1KZT5</accession>
<name>A0A0X1KZT5_VIBCO</name>
<dbReference type="EMBL" id="DS990137">
    <property type="protein sequence ID" value="EET23876.1"/>
    <property type="molecule type" value="Genomic_DNA"/>
</dbReference>
<organism evidence="1">
    <name type="scientific">Vibrio cholerae (strain MO10)</name>
    <dbReference type="NCBI Taxonomy" id="345072"/>
    <lineage>
        <taxon>Bacteria</taxon>
        <taxon>Pseudomonadati</taxon>
        <taxon>Pseudomonadota</taxon>
        <taxon>Gammaproteobacteria</taxon>
        <taxon>Vibrionales</taxon>
        <taxon>Vibrionaceae</taxon>
        <taxon>Vibrio</taxon>
    </lineage>
</organism>
<evidence type="ECO:0000313" key="1">
    <source>
        <dbReference type="EMBL" id="EET23876.1"/>
    </source>
</evidence>
<dbReference type="Proteomes" id="UP000004687">
    <property type="component" value="Unassembled WGS sequence"/>
</dbReference>
<dbReference type="AlphaFoldDB" id="A0A0X1KZT5"/>
<reference evidence="1" key="2">
    <citation type="submission" date="2008-07" db="EMBL/GenBank/DDBJ databases">
        <authorList>
            <consortium name="Broad Institute Genome Sequencing Platform"/>
            <person name="Colwell R."/>
            <person name="Grim C.J."/>
            <person name="Young S."/>
            <person name="Jaffe D."/>
            <person name="Gnerre S."/>
            <person name="Berlin A."/>
            <person name="Heiman D."/>
            <person name="Hepburn T."/>
            <person name="Shea T."/>
            <person name="Sykes S."/>
            <person name="Alvarado L."/>
            <person name="Kodira C."/>
            <person name="Heidelberg J."/>
            <person name="Lander E."/>
            <person name="Galagan J."/>
            <person name="Nusbaum C."/>
            <person name="Birren B."/>
        </authorList>
    </citation>
    <scope>NUCLEOTIDE SEQUENCE [LARGE SCALE GENOMIC DNA]</scope>
    <source>
        <strain evidence="1">MO10</strain>
    </source>
</reference>